<evidence type="ECO:0000256" key="6">
    <source>
        <dbReference type="PROSITE-ProRule" id="PRU00221"/>
    </source>
</evidence>
<evidence type="ECO:0000256" key="3">
    <source>
        <dbReference type="ARBA" id="ARBA00023157"/>
    </source>
</evidence>
<accession>A0A6P7SP53</accession>
<proteinExistence type="predicted"/>
<evidence type="ECO:0000259" key="10">
    <source>
        <dbReference type="PROSITE" id="PS50026"/>
    </source>
</evidence>
<keyword evidence="1 6" id="KW-0853">WD repeat</keyword>
<dbReference type="SUPFAM" id="SSF50998">
    <property type="entry name" value="Quinoprotein alcohol dehydrogenase-like"/>
    <property type="match status" value="1"/>
</dbReference>
<dbReference type="InterPro" id="IPR050372">
    <property type="entry name" value="Neurexin-related_CASP"/>
</dbReference>
<evidence type="ECO:0000256" key="8">
    <source>
        <dbReference type="SAM" id="SignalP"/>
    </source>
</evidence>
<feature type="compositionally biased region" description="Gly residues" evidence="7">
    <location>
        <begin position="2517"/>
        <end position="2540"/>
    </location>
</feature>
<dbReference type="PROSITE" id="PS50025">
    <property type="entry name" value="LAM_G_DOMAIN"/>
    <property type="match status" value="6"/>
</dbReference>
<dbReference type="RefSeq" id="XP_029640070.1">
    <property type="nucleotide sequence ID" value="XM_029784210.2"/>
</dbReference>
<dbReference type="KEGG" id="osn:115215064"/>
<evidence type="ECO:0000256" key="2">
    <source>
        <dbReference type="ARBA" id="ARBA00022737"/>
    </source>
</evidence>
<dbReference type="InterPro" id="IPR013320">
    <property type="entry name" value="ConA-like_dom_sf"/>
</dbReference>
<dbReference type="SMART" id="SM00320">
    <property type="entry name" value="WD40"/>
    <property type="match status" value="3"/>
</dbReference>
<evidence type="ECO:0000256" key="5">
    <source>
        <dbReference type="PROSITE-ProRule" id="PRU00122"/>
    </source>
</evidence>
<feature type="region of interest" description="Disordered" evidence="7">
    <location>
        <begin position="2506"/>
        <end position="2540"/>
    </location>
</feature>
<dbReference type="InterPro" id="IPR015943">
    <property type="entry name" value="WD40/YVTN_repeat-like_dom_sf"/>
</dbReference>
<dbReference type="InterPro" id="IPR011047">
    <property type="entry name" value="Quinoprotein_ADH-like_sf"/>
</dbReference>
<evidence type="ECO:0000313" key="12">
    <source>
        <dbReference type="RefSeq" id="XP_029640070.1"/>
    </source>
</evidence>
<dbReference type="Proteomes" id="UP000515154">
    <property type="component" value="Linkage group LG8"/>
</dbReference>
<feature type="domain" description="Laminin G" evidence="9">
    <location>
        <begin position="2317"/>
        <end position="2498"/>
    </location>
</feature>
<dbReference type="PROSITE" id="PS00010">
    <property type="entry name" value="ASX_HYDROXYL"/>
    <property type="match status" value="1"/>
</dbReference>
<protein>
    <submittedName>
        <fullName evidence="12 13">Uncharacterized protein LOC115215064 isoform X1</fullName>
    </submittedName>
</protein>
<dbReference type="Gene3D" id="2.130.10.10">
    <property type="entry name" value="YVTN repeat-like/Quinoprotein amine dehydrogenase"/>
    <property type="match status" value="2"/>
</dbReference>
<keyword evidence="4" id="KW-0245">EGF-like domain</keyword>
<feature type="repeat" description="WD" evidence="6">
    <location>
        <begin position="3197"/>
        <end position="3238"/>
    </location>
</feature>
<dbReference type="InterPro" id="IPR000152">
    <property type="entry name" value="EGF-type_Asp/Asn_hydroxyl_site"/>
</dbReference>
<evidence type="ECO:0000256" key="7">
    <source>
        <dbReference type="SAM" id="MobiDB-lite"/>
    </source>
</evidence>
<sequence length="3285" mass="363137">MANQTHRLTLVGLVILCFCPLVSSVYLLGTDTSYAQFSLWNICLNSSLSFSFKTSQQSALLMYTDDNGVMDFFQINLKEGIISLTIKISNRPDVSQTVKIAGPFHDNQWHSVTVKRNSEITSFTVDQITKQMRFEGTDFLFGSEKIHNYVYFGGMQDLDNSKVSNPEAKYSEHFKGFVRNVIYGNCSCIPVRAEVVGGIDIDDGDDEACKKPSICDKGCICIRTDNGYGCDCVYRETCLEVQQPAKYYLPMDVFSKGQLDPNSGLDATVSGYPIFGQGVKNKALYVQNSQFIRINGLTHRFDCVMDLDLCPDGYTISMWMSFRNPTYKRRLFMSSGAHLENSHGIAMYYRKGVLEFVFRNKAGLEWTEKSMNILPYHWYHVTATWSKLQGLKLYINGINAHSKSQPPKQKKAADSSPNSQPRHFYIGCSDTQCSKSGQGIIIVDEFRFWPKYVSTKRELRHLGAIFHYNLNMDKQHRNELDVKYLDAKLHDNAMLSLDSKLGKALHLGGKGDYVSLKHKRGTCLKDTSKCMYGFMISTWIKFKNLSGKHYYMSSGPKGFTIYSVNNELFAQVINNNQLWKVWTSNIKTGEWYFLEVSFHMKSGLSMYLNQRLVGSPTVSSHKIIGSIQEDEIYIGQNMGAMSSSMFPEVAIDEMDIYLADRDTLIFIDFIQRGRPNIYYFPFERMVGQRISHPSIRIQSYGNPHLVTGKIGKAIQLNGRSQYIDVNEHPRMCLGNLDLCPHGFLMSMWLRLNKTLNNMDYFSTALNGLSLKYVNGKFEFTLSTSSRKWTAIVDSKEIPEGEWRFIEISWHPTTGLVIYNNNRLIAFDDSHGVNAVKKTNYKYNTYEDRFYLGKGKDLVGNTVFGTITFDDIKYWFGDRNYLLMHGYIKRGRPTNYLIDMDKIDGNVLTHDKLYIMAEGNPHQIPGRIGYALNFNESGQYLNFGRLDDVCFGNLDKCTHGFLLSSWMKFGNYHNNMHYFASGDGGISMYQDNGYLHVIFINSKKKWKIQVPNPEMDTWHFVELSWHPDTGLKMYINNELVGYSDGVNFDRSLTGNKEFYIGAPSAGYGANPNFAIDELEIWYGNRDNLVAFNYINRDGSGPEPFSMESEKNDIVENSHFIINLVNGASVVEGRLGNGVTMNGKGQYVRIDGNMEDCIYNLNYCKTGLTLGLWLKPYDLEGKKYYISSPAYSLYSKDNILHAKFQNATHSWEMSTPKFKGNVWQQVIMSWDPARGAKLYINPEKVAQATTAKPFMQGDTPAEGIYIGTTGNNVGRFTPDFDVDEVQYYRTSVNGILDGFGPSYVATESPEMVFRFDRLLLPRVNMVGYPDLVSSDEGNVIRLNGQDQYIDVGKDVTCGGDLENCVDGHVMRLFLKADKLIDNTYFLDSYPTSVYYKDGQLHAEMRTSTQTWHVNTTEFEAGTWQYIELDWYPDVGLRLFLNRREVAHDTIPYLHQKRSTSSKTYIGRSLKDSLNSYYFNGFVKQMELWRRNRNYHKPKPEQTITLSGNSYYGFNISIRNDTHHVSPNKEQFKLKFKNDLSQREGLLWYALDSSRKIFLYIKDGDLFLIIIGPDGQKYRWKMKKPSNVTFNDGQMHNVLLRRDGHEVYWSVDDIYRQAFSLPISISLLQPKDYIFIGGTPDNIDYTSSEVNKNFKGIAGNLIYTSGRYVLDILNMNPQIIHGVHPTTTHTPIFITPSQTPPNTFSPITFVRHQSYVETDAWDVSQGGQLKFKFYTNDPEGLMFYNGDPRYYAAVEISEGKLYFVYNFGDGSKRVSFFDTIVNDRQAHEATVTINPLKTFLKLELDNKKKSVRLNLNERQNRPLAGPMYVGWVPNANRLPWDLWAKKGYQGCLLNVQMNRIRTNLLSNVGRFQLGRAIDARCYPIVPQCDSTTCKNGNCIDYWNGYSCDCTNEPFTGPNCGQAAPVTMFDGTKGAWVIFADAIRSHTNDISLRFKTHLSNTTLFHTTAENSTDSAMAVLENGILKLIITVNGQRKVLRAGSDLNDQKWHTMQLKRKGNQLYLKVDNGKASEGRVDGKGFYFIMKRLDIASAKGGSPDGGYFVGFLQNLFYNGHDVFSMEQREPRTTLVFVNNTNRLPSIVYNPITIPNIKNFVRLPKLNSLGNIIELMFKTKESSGILLFNNGMNDEFIALEIFKRNLWLVYDRGGNPTSIHLNSLDVSDDKWHSVKINFDTPQQLIAHVDGSEVIYNQQKSDELDLDGPLYLGGMPKSLLKGKIAERLSSTHGFKGCLASIRLNDKPVGMGSLVGKGSNIKTGCLAVSTICQKTTCANNGQCYQGPTGYLCNCDKTGYTGTRCTEQPIGYYIGKNKLHGIIVYTYPPDKRIDSSEEKLALGFMTHDTNGVLTRIVSSVNDDFIEIRMVDGKIQAIYDTAGSKHILSSNGNYSDGEYHTLYFRRNFTDSVLIIDNIESITSENEDTYPAGYFDKLTTITVGAAQKISASEYKEPFYGIIGGYNFNNLFLFEKLNKKSLSGDVVIADIPYSLSGRTNVVIPPHVTTTPPPISGGGGGGGGGDGGGGGGGGGGDGGGVIVPPVSVPPPGINGILIADAGNGGVGVAVDVPHYAAIVAQPVKAAPSAFSGAGTGASIAEGIGSADRAGAAAGTFLGLLVLGAGFAFGLIKLSQGGFAMGSSTTDGGGISISPPTSGPVIQQSSGNVGAAASSKGLINGSAGGGGGGGGSSVSGFTYIGSGGGSSTQINNAAAGSSDSATLRVTGTFSNKGTVIGTPQQGRAATSFSSAHYSAKQSSVNLNTDSSTNLAAGAGGGSSSNFAYVNNAAGYGGGDQNVANYNYESNTHTSNMAHSTSGSFSQQQYNNAMYSTLGASSGGGSSRGLGTMQDNIFSQNTLDASGYASGSNTLSSSYQYQMKSYSASNFESHASGYNTGGGSMASIGGPVVIADGVRVDCCLMTSDGKTVVTGSTTGAPQIWNMQTGELIRAMEGNIVGASNLHLACNGQLLVGSAHTDNLDVNELSTKKGVTNRNLQIWDFKTGSPLVMADQEYCSALQVLSDGDKVALGRTDKYANSTSIIVWDLLGNQPIKEMRYEASVGNNDYISFLCLSQNNRYAVAGFNNTFDNSAEFVVFDMTLTSYNVVEPSILKMDANPECTAVLPQDEAVTGLRNGDLVIWNLRNGQPSRQLLSSSGLHAHTSEVSAIALSEDSSVLVSASADGTVKVWDMKNEVLGSSLVGHTREVSCVAISSDNEMIASGSQDGTIRLWRTQTGSQICAFNTNMDVFFVTMSKDNSTIVALGDKFGARKLIMLQVVRSKVRKHVLA</sequence>
<dbReference type="SMART" id="SM00181">
    <property type="entry name" value="EGF"/>
    <property type="match status" value="2"/>
</dbReference>
<keyword evidence="8" id="KW-0732">Signal</keyword>
<feature type="chain" id="PRO_5045019678" evidence="8">
    <location>
        <begin position="25"/>
        <end position="3285"/>
    </location>
</feature>
<feature type="disulfide bond" evidence="4">
    <location>
        <begin position="1885"/>
        <end position="1895"/>
    </location>
</feature>
<dbReference type="SMART" id="SM00282">
    <property type="entry name" value="LamG"/>
    <property type="match status" value="6"/>
</dbReference>
<feature type="signal peptide" evidence="8">
    <location>
        <begin position="1"/>
        <end position="24"/>
    </location>
</feature>
<dbReference type="CDD" id="cd00054">
    <property type="entry name" value="EGF_CA"/>
    <property type="match status" value="2"/>
</dbReference>
<dbReference type="CDD" id="cd00110">
    <property type="entry name" value="LamG"/>
    <property type="match status" value="6"/>
</dbReference>
<name>A0A6P7SP53_9MOLL</name>
<dbReference type="InterPro" id="IPR001791">
    <property type="entry name" value="Laminin_G"/>
</dbReference>
<evidence type="ECO:0000313" key="11">
    <source>
        <dbReference type="Proteomes" id="UP000515154"/>
    </source>
</evidence>
<feature type="domain" description="EGF-like" evidence="10">
    <location>
        <begin position="1881"/>
        <end position="1917"/>
    </location>
</feature>
<feature type="domain" description="Laminin G" evidence="9">
    <location>
        <begin position="24"/>
        <end position="209"/>
    </location>
</feature>
<dbReference type="PROSITE" id="PS50026">
    <property type="entry name" value="EGF_3"/>
    <property type="match status" value="2"/>
</dbReference>
<dbReference type="Pfam" id="PF02210">
    <property type="entry name" value="Laminin_G_2"/>
    <property type="match status" value="6"/>
</dbReference>
<dbReference type="SUPFAM" id="SSF49899">
    <property type="entry name" value="Concanavalin A-like lectins/glucanases"/>
    <property type="match status" value="12"/>
</dbReference>
<feature type="domain" description="EGF-like" evidence="10">
    <location>
        <begin position="2274"/>
        <end position="2311"/>
    </location>
</feature>
<feature type="domain" description="Laminin G" evidence="9">
    <location>
        <begin position="1498"/>
        <end position="1680"/>
    </location>
</feature>
<dbReference type="Pfam" id="PF00400">
    <property type="entry name" value="WD40"/>
    <property type="match status" value="2"/>
</dbReference>
<feature type="disulfide bond" evidence="5">
    <location>
        <begin position="2244"/>
        <end position="2271"/>
    </location>
</feature>
<dbReference type="InterPro" id="IPR019775">
    <property type="entry name" value="WD40_repeat_CS"/>
</dbReference>
<dbReference type="Pfam" id="PF13385">
    <property type="entry name" value="Laminin_G_3"/>
    <property type="match status" value="4"/>
</dbReference>
<evidence type="ECO:0000256" key="1">
    <source>
        <dbReference type="ARBA" id="ARBA00022574"/>
    </source>
</evidence>
<dbReference type="PANTHER" id="PTHR15036:SF89">
    <property type="entry name" value="NEUREXIN 1, ISOFORM F"/>
    <property type="match status" value="1"/>
</dbReference>
<keyword evidence="3 4" id="KW-1015">Disulfide bond</keyword>
<dbReference type="InterPro" id="IPR001680">
    <property type="entry name" value="WD40_rpt"/>
</dbReference>
<evidence type="ECO:0000256" key="4">
    <source>
        <dbReference type="PROSITE-ProRule" id="PRU00076"/>
    </source>
</evidence>
<reference evidence="12 13" key="1">
    <citation type="submission" date="2025-08" db="UniProtKB">
        <authorList>
            <consortium name="RefSeq"/>
        </authorList>
    </citation>
    <scope>IDENTIFICATION</scope>
</reference>
<comment type="caution">
    <text evidence="4">Lacks conserved residue(s) required for the propagation of feature annotation.</text>
</comment>
<evidence type="ECO:0000259" key="9">
    <source>
        <dbReference type="PROSITE" id="PS50025"/>
    </source>
</evidence>
<dbReference type="Gene3D" id="2.10.25.10">
    <property type="entry name" value="Laminin"/>
    <property type="match status" value="2"/>
</dbReference>
<organism evidence="11 12">
    <name type="scientific">Octopus sinensis</name>
    <name type="common">East Asian common octopus</name>
    <dbReference type="NCBI Taxonomy" id="2607531"/>
    <lineage>
        <taxon>Eukaryota</taxon>
        <taxon>Metazoa</taxon>
        <taxon>Spiralia</taxon>
        <taxon>Lophotrochozoa</taxon>
        <taxon>Mollusca</taxon>
        <taxon>Cephalopoda</taxon>
        <taxon>Coleoidea</taxon>
        <taxon>Octopodiformes</taxon>
        <taxon>Octopoda</taxon>
        <taxon>Incirrata</taxon>
        <taxon>Octopodidae</taxon>
        <taxon>Octopus</taxon>
    </lineage>
</organism>
<evidence type="ECO:0000313" key="13">
    <source>
        <dbReference type="RefSeq" id="XP_036361368.1"/>
    </source>
</evidence>
<dbReference type="InterPro" id="IPR000742">
    <property type="entry name" value="EGF"/>
</dbReference>
<dbReference type="GO" id="GO:0016020">
    <property type="term" value="C:membrane"/>
    <property type="evidence" value="ECO:0007669"/>
    <property type="project" value="UniProtKB-SubCell"/>
</dbReference>
<feature type="domain" description="Laminin G" evidence="9">
    <location>
        <begin position="2098"/>
        <end position="2271"/>
    </location>
</feature>
<keyword evidence="2" id="KW-0677">Repeat</keyword>
<feature type="domain" description="Laminin G" evidence="9">
    <location>
        <begin position="1922"/>
        <end position="2089"/>
    </location>
</feature>
<feature type="domain" description="Laminin G" evidence="9">
    <location>
        <begin position="1702"/>
        <end position="1878"/>
    </location>
</feature>
<dbReference type="PANTHER" id="PTHR15036">
    <property type="entry name" value="PIKACHURIN-LIKE PROTEIN"/>
    <property type="match status" value="1"/>
</dbReference>
<keyword evidence="11" id="KW-1185">Reference proteome</keyword>
<dbReference type="PROSITE" id="PS50082">
    <property type="entry name" value="WD_REPEATS_2"/>
    <property type="match status" value="2"/>
</dbReference>
<gene>
    <name evidence="12 13" type="primary">LOC115215064</name>
</gene>
<dbReference type="Gene3D" id="2.60.120.200">
    <property type="match status" value="12"/>
</dbReference>
<dbReference type="RefSeq" id="XP_036361368.1">
    <property type="nucleotide sequence ID" value="XM_036505475.1"/>
</dbReference>
<dbReference type="PROSITE" id="PS00678">
    <property type="entry name" value="WD_REPEATS_1"/>
    <property type="match status" value="1"/>
</dbReference>
<dbReference type="PROSITE" id="PS50294">
    <property type="entry name" value="WD_REPEATS_REGION"/>
    <property type="match status" value="2"/>
</dbReference>
<feature type="repeat" description="WD" evidence="6">
    <location>
        <begin position="3155"/>
        <end position="3190"/>
    </location>
</feature>